<comment type="caution">
    <text evidence="2">The sequence shown here is derived from an EMBL/GenBank/DDBJ whole genome shotgun (WGS) entry which is preliminary data.</text>
</comment>
<feature type="domain" description="Reverse transcriptase" evidence="1">
    <location>
        <begin position="88"/>
        <end position="166"/>
    </location>
</feature>
<dbReference type="PANTHER" id="PTHR15503">
    <property type="entry name" value="LDOC1 RELATED"/>
    <property type="match status" value="1"/>
</dbReference>
<dbReference type="EMBL" id="SMMG02000001">
    <property type="protein sequence ID" value="KAA3487289.1"/>
    <property type="molecule type" value="Genomic_DNA"/>
</dbReference>
<dbReference type="Pfam" id="PF00078">
    <property type="entry name" value="RVT_1"/>
    <property type="match status" value="1"/>
</dbReference>
<dbReference type="InterPro" id="IPR032567">
    <property type="entry name" value="RTL1-rel"/>
</dbReference>
<dbReference type="InterPro" id="IPR043502">
    <property type="entry name" value="DNA/RNA_pol_sf"/>
</dbReference>
<dbReference type="InterPro" id="IPR000477">
    <property type="entry name" value="RT_dom"/>
</dbReference>
<sequence>MWHLVCKVSEYPIVFEVVQWSHQASSGWISSEFASHYQTIILELSTRAETRECASAVYATRPRTRVRVLAMAAPISIAPYRMAQTELKELKSQLQELTDKGAPVLFVNKKDESLRLCIDYRQLNKVTIKYKYTLLRIDDLFDQLKGAIVFSKIDLRSGYYQLRVKD</sequence>
<keyword evidence="3" id="KW-1185">Reference proteome</keyword>
<dbReference type="InterPro" id="IPR043128">
    <property type="entry name" value="Rev_trsase/Diguanyl_cyclase"/>
</dbReference>
<dbReference type="CDD" id="cd01647">
    <property type="entry name" value="RT_LTR"/>
    <property type="match status" value="1"/>
</dbReference>
<dbReference type="PANTHER" id="PTHR15503:SF45">
    <property type="entry name" value="RNA-DIRECTED DNA POLYMERASE HOMOLOG"/>
    <property type="match status" value="1"/>
</dbReference>
<name>A0A5B6WZD2_9ROSI</name>
<reference evidence="3" key="1">
    <citation type="journal article" date="2019" name="Plant Biotechnol. J.">
        <title>Genome sequencing of the Australian wild diploid species Gossypium australe highlights disease resistance and delayed gland morphogenesis.</title>
        <authorList>
            <person name="Cai Y."/>
            <person name="Cai X."/>
            <person name="Wang Q."/>
            <person name="Wang P."/>
            <person name="Zhang Y."/>
            <person name="Cai C."/>
            <person name="Xu Y."/>
            <person name="Wang K."/>
            <person name="Zhou Z."/>
            <person name="Wang C."/>
            <person name="Geng S."/>
            <person name="Li B."/>
            <person name="Dong Q."/>
            <person name="Hou Y."/>
            <person name="Wang H."/>
            <person name="Ai P."/>
            <person name="Liu Z."/>
            <person name="Yi F."/>
            <person name="Sun M."/>
            <person name="An G."/>
            <person name="Cheng J."/>
            <person name="Zhang Y."/>
            <person name="Shi Q."/>
            <person name="Xie Y."/>
            <person name="Shi X."/>
            <person name="Chang Y."/>
            <person name="Huang F."/>
            <person name="Chen Y."/>
            <person name="Hong S."/>
            <person name="Mi L."/>
            <person name="Sun Q."/>
            <person name="Zhang L."/>
            <person name="Zhou B."/>
            <person name="Peng R."/>
            <person name="Zhang X."/>
            <person name="Liu F."/>
        </authorList>
    </citation>
    <scope>NUCLEOTIDE SEQUENCE [LARGE SCALE GENOMIC DNA]</scope>
    <source>
        <strain evidence="3">cv. PA1801</strain>
    </source>
</reference>
<evidence type="ECO:0000313" key="3">
    <source>
        <dbReference type="Proteomes" id="UP000325315"/>
    </source>
</evidence>
<dbReference type="OrthoDB" id="1002209at2759"/>
<accession>A0A5B6WZD2</accession>
<protein>
    <submittedName>
        <fullName evidence="2">Retrotransposon protein</fullName>
    </submittedName>
</protein>
<dbReference type="PROSITE" id="PS50878">
    <property type="entry name" value="RT_POL"/>
    <property type="match status" value="1"/>
</dbReference>
<evidence type="ECO:0000259" key="1">
    <source>
        <dbReference type="PROSITE" id="PS50878"/>
    </source>
</evidence>
<dbReference type="Proteomes" id="UP000325315">
    <property type="component" value="Unassembled WGS sequence"/>
</dbReference>
<dbReference type="AlphaFoldDB" id="A0A5B6WZD2"/>
<dbReference type="Gene3D" id="3.10.10.10">
    <property type="entry name" value="HIV Type 1 Reverse Transcriptase, subunit A, domain 1"/>
    <property type="match status" value="1"/>
</dbReference>
<dbReference type="SUPFAM" id="SSF56672">
    <property type="entry name" value="DNA/RNA polymerases"/>
    <property type="match status" value="1"/>
</dbReference>
<dbReference type="Gene3D" id="3.30.70.270">
    <property type="match status" value="1"/>
</dbReference>
<organism evidence="2 3">
    <name type="scientific">Gossypium australe</name>
    <dbReference type="NCBI Taxonomy" id="47621"/>
    <lineage>
        <taxon>Eukaryota</taxon>
        <taxon>Viridiplantae</taxon>
        <taxon>Streptophyta</taxon>
        <taxon>Embryophyta</taxon>
        <taxon>Tracheophyta</taxon>
        <taxon>Spermatophyta</taxon>
        <taxon>Magnoliopsida</taxon>
        <taxon>eudicotyledons</taxon>
        <taxon>Gunneridae</taxon>
        <taxon>Pentapetalae</taxon>
        <taxon>rosids</taxon>
        <taxon>malvids</taxon>
        <taxon>Malvales</taxon>
        <taxon>Malvaceae</taxon>
        <taxon>Malvoideae</taxon>
        <taxon>Gossypium</taxon>
    </lineage>
</organism>
<gene>
    <name evidence="2" type="ORF">EPI10_031125</name>
</gene>
<evidence type="ECO:0000313" key="2">
    <source>
        <dbReference type="EMBL" id="KAA3487289.1"/>
    </source>
</evidence>
<proteinExistence type="predicted"/>